<keyword evidence="1" id="KW-0649">Protein kinase inhibitor</keyword>
<dbReference type="InterPro" id="IPR036916">
    <property type="entry name" value="Sda_sf"/>
</dbReference>
<reference evidence="1" key="1">
    <citation type="submission" date="2023-03" db="EMBL/GenBank/DDBJ databases">
        <title>Andean soil-derived lignocellulolytic bacterial consortium as a source of novel taxa and putative plastic-active enzymes.</title>
        <authorList>
            <person name="Diaz-Garcia L."/>
            <person name="Chuvochina M."/>
            <person name="Feuerriegel G."/>
            <person name="Bunk B."/>
            <person name="Sproer C."/>
            <person name="Streit W.R."/>
            <person name="Rodriguez L.M."/>
            <person name="Overmann J."/>
            <person name="Jimenez D.J."/>
        </authorList>
    </citation>
    <scope>NUCLEOTIDE SEQUENCE</scope>
    <source>
        <strain evidence="1">MAG 2441</strain>
    </source>
</reference>
<proteinExistence type="predicted"/>
<gene>
    <name evidence="1" type="primary">sda</name>
    <name evidence="1" type="ORF">P0Y55_12575</name>
</gene>
<name>A0AA95EUP9_9BACL</name>
<dbReference type="Gene3D" id="1.10.287.1100">
    <property type="entry name" value="Sporulation inhibitor A"/>
    <property type="match status" value="1"/>
</dbReference>
<evidence type="ECO:0000313" key="1">
    <source>
        <dbReference type="EMBL" id="WEK53416.1"/>
    </source>
</evidence>
<evidence type="ECO:0000313" key="2">
    <source>
        <dbReference type="Proteomes" id="UP001178662"/>
    </source>
</evidence>
<dbReference type="GO" id="GO:0004860">
    <property type="term" value="F:protein kinase inhibitor activity"/>
    <property type="evidence" value="ECO:0007669"/>
    <property type="project" value="UniProtKB-KW"/>
</dbReference>
<dbReference type="AlphaFoldDB" id="A0AA95EUP9"/>
<keyword evidence="2" id="KW-1185">Reference proteome</keyword>
<protein>
    <submittedName>
        <fullName evidence="1">Sporulation histidine kinase inhibitor Sda</fullName>
    </submittedName>
</protein>
<accession>A0AA95EUP9</accession>
<dbReference type="EMBL" id="CP119317">
    <property type="protein sequence ID" value="WEK53416.1"/>
    <property type="molecule type" value="Genomic_DNA"/>
</dbReference>
<dbReference type="Pfam" id="PF08970">
    <property type="entry name" value="Sda"/>
    <property type="match status" value="1"/>
</dbReference>
<dbReference type="Proteomes" id="UP001178662">
    <property type="component" value="Chromosome"/>
</dbReference>
<organism evidence="1 2">
    <name type="scientific">Candidatus Cohnella colombiensis</name>
    <dbReference type="NCBI Taxonomy" id="3121368"/>
    <lineage>
        <taxon>Bacteria</taxon>
        <taxon>Bacillati</taxon>
        <taxon>Bacillota</taxon>
        <taxon>Bacilli</taxon>
        <taxon>Bacillales</taxon>
        <taxon>Paenibacillaceae</taxon>
        <taxon>Cohnella</taxon>
    </lineage>
</organism>
<dbReference type="SUPFAM" id="SSF100985">
    <property type="entry name" value="Sporulation inhibitor Sda"/>
    <property type="match status" value="1"/>
</dbReference>
<sequence>MFPLLPNDLLLDAYQNALRMQLDQEFIVMLRMEIRRRRLSIPVRRVF</sequence>
<dbReference type="InterPro" id="IPR015064">
    <property type="entry name" value="Sda"/>
</dbReference>